<name>A0ABT5PBQ8_9PSED</name>
<dbReference type="Proteomes" id="UP001148184">
    <property type="component" value="Unassembled WGS sequence"/>
</dbReference>
<gene>
    <name evidence="1" type="ORF">M5G17_18190</name>
</gene>
<protein>
    <submittedName>
        <fullName evidence="1">Uncharacterized protein</fullName>
    </submittedName>
</protein>
<sequence>MRPLVRPALPPQLQHVPAARLLVSAFGNFCSFCERPLLDSLWVWNAKTGQSQEGDRCTSEDWEHLYLLDHNCHEAQRHASPLDLPLLLLPTDTAAFLQEGPPLLYILTSMSRDQVNEEQKLIQSDNVDQVLISASDYRAQATIRYFALNTAYLVKDRLVVPRQDHLSLLDRRMEQRSEAWREATQAALDLREAGQSEVVKALTRQLRQLIGTTGFWSTCRAAVDLVLQDPQKLQEIFAANLPADRPVIAGLAAKHAIHFLGNGPHQPFPGTAPF</sequence>
<proteinExistence type="predicted"/>
<evidence type="ECO:0000313" key="1">
    <source>
        <dbReference type="EMBL" id="MDD1015606.1"/>
    </source>
</evidence>
<dbReference type="RefSeq" id="WP_273894313.1">
    <property type="nucleotide sequence ID" value="NZ_JAMDGP010000018.1"/>
</dbReference>
<evidence type="ECO:0000313" key="2">
    <source>
        <dbReference type="Proteomes" id="UP001148184"/>
    </source>
</evidence>
<comment type="caution">
    <text evidence="1">The sequence shown here is derived from an EMBL/GenBank/DDBJ whole genome shotgun (WGS) entry which is preliminary data.</text>
</comment>
<reference evidence="1 2" key="1">
    <citation type="submission" date="2022-05" db="EMBL/GenBank/DDBJ databases">
        <title>Novel Pseudomonas spp. Isolated from a Rainbow Trout Aquaculture Facility.</title>
        <authorList>
            <person name="Testerman T."/>
            <person name="Graf J."/>
        </authorList>
    </citation>
    <scope>NUCLEOTIDE SEQUENCE [LARGE SCALE GENOMIC DNA]</scope>
    <source>
        <strain evidence="1 2">ID1025</strain>
    </source>
</reference>
<organism evidence="1 2">
    <name type="scientific">Pseudomonas rubra</name>
    <dbReference type="NCBI Taxonomy" id="2942627"/>
    <lineage>
        <taxon>Bacteria</taxon>
        <taxon>Pseudomonadati</taxon>
        <taxon>Pseudomonadota</taxon>
        <taxon>Gammaproteobacteria</taxon>
        <taxon>Pseudomonadales</taxon>
        <taxon>Pseudomonadaceae</taxon>
        <taxon>Pseudomonas</taxon>
    </lineage>
</organism>
<keyword evidence="2" id="KW-1185">Reference proteome</keyword>
<accession>A0ABT5PBQ8</accession>
<dbReference type="EMBL" id="JAMDGZ010000041">
    <property type="protein sequence ID" value="MDD1015606.1"/>
    <property type="molecule type" value="Genomic_DNA"/>
</dbReference>